<keyword evidence="1" id="KW-0812">Transmembrane</keyword>
<evidence type="ECO:0000313" key="3">
    <source>
        <dbReference type="Proteomes" id="UP000216998"/>
    </source>
</evidence>
<dbReference type="Proteomes" id="UP000216998">
    <property type="component" value="Unassembled WGS sequence"/>
</dbReference>
<dbReference type="EMBL" id="NOXU01000026">
    <property type="protein sequence ID" value="OYQ35295.1"/>
    <property type="molecule type" value="Genomic_DNA"/>
</dbReference>
<evidence type="ECO:0000256" key="1">
    <source>
        <dbReference type="SAM" id="Phobius"/>
    </source>
</evidence>
<dbReference type="AlphaFoldDB" id="A0A255Z326"/>
<feature type="transmembrane region" description="Helical" evidence="1">
    <location>
        <begin position="76"/>
        <end position="96"/>
    </location>
</feature>
<feature type="transmembrane region" description="Helical" evidence="1">
    <location>
        <begin position="44"/>
        <end position="64"/>
    </location>
</feature>
<comment type="caution">
    <text evidence="2">The sequence shown here is derived from an EMBL/GenBank/DDBJ whole genome shotgun (WGS) entry which is preliminary data.</text>
</comment>
<feature type="transmembrane region" description="Helical" evidence="1">
    <location>
        <begin position="12"/>
        <end position="32"/>
    </location>
</feature>
<name>A0A255Z326_9PROT</name>
<protein>
    <submittedName>
        <fullName evidence="2">Uncharacterized protein</fullName>
    </submittedName>
</protein>
<sequence length="129" mass="14908">MKEDMIMRRYAMELGAGLLFYGAILPLIFFALRNGWVGEEMKVPLLLLPMVPIFMIAWVILRQIRRLDEFQRKTQLEVLAFSFAGTALLSLSYGFLEIAGLPKLSMFYVWPVMSALWVIGGLVSRFHYR</sequence>
<accession>A0A255Z326</accession>
<keyword evidence="3" id="KW-1185">Reference proteome</keyword>
<evidence type="ECO:0000313" key="2">
    <source>
        <dbReference type="EMBL" id="OYQ35295.1"/>
    </source>
</evidence>
<organism evidence="2 3">
    <name type="scientific">Niveispirillum lacus</name>
    <dbReference type="NCBI Taxonomy" id="1981099"/>
    <lineage>
        <taxon>Bacteria</taxon>
        <taxon>Pseudomonadati</taxon>
        <taxon>Pseudomonadota</taxon>
        <taxon>Alphaproteobacteria</taxon>
        <taxon>Rhodospirillales</taxon>
        <taxon>Azospirillaceae</taxon>
        <taxon>Niveispirillum</taxon>
    </lineage>
</organism>
<reference evidence="2 3" key="1">
    <citation type="submission" date="2017-07" db="EMBL/GenBank/DDBJ databases">
        <title>Niveispirillum cyanobacteriorum sp. nov., isolated from cyanobacterial aggregates in a eutrophic lake.</title>
        <authorList>
            <person name="Cai H."/>
        </authorList>
    </citation>
    <scope>NUCLEOTIDE SEQUENCE [LARGE SCALE GENOMIC DNA]</scope>
    <source>
        <strain evidence="3">TH1-14</strain>
    </source>
</reference>
<feature type="transmembrane region" description="Helical" evidence="1">
    <location>
        <begin position="108"/>
        <end position="128"/>
    </location>
</feature>
<proteinExistence type="predicted"/>
<gene>
    <name evidence="2" type="ORF">CHU95_08750</name>
</gene>
<keyword evidence="1" id="KW-0472">Membrane</keyword>
<keyword evidence="1" id="KW-1133">Transmembrane helix</keyword>